<dbReference type="Pfam" id="PF06985">
    <property type="entry name" value="HET"/>
    <property type="match status" value="1"/>
</dbReference>
<dbReference type="STRING" id="576137.A0A1L7X3G7"/>
<gene>
    <name evidence="2" type="ORF">PAC_09466</name>
</gene>
<protein>
    <recommendedName>
        <fullName evidence="1">Heterokaryon incompatibility domain-containing protein</fullName>
    </recommendedName>
</protein>
<organism evidence="2 3">
    <name type="scientific">Phialocephala subalpina</name>
    <dbReference type="NCBI Taxonomy" id="576137"/>
    <lineage>
        <taxon>Eukaryota</taxon>
        <taxon>Fungi</taxon>
        <taxon>Dikarya</taxon>
        <taxon>Ascomycota</taxon>
        <taxon>Pezizomycotina</taxon>
        <taxon>Leotiomycetes</taxon>
        <taxon>Helotiales</taxon>
        <taxon>Mollisiaceae</taxon>
        <taxon>Phialocephala</taxon>
        <taxon>Phialocephala fortinii species complex</taxon>
    </lineage>
</organism>
<accession>A0A1L7X3G7</accession>
<proteinExistence type="predicted"/>
<dbReference type="PANTHER" id="PTHR39596">
    <property type="match status" value="1"/>
</dbReference>
<dbReference type="OrthoDB" id="2426273at2759"/>
<dbReference type="InterPro" id="IPR010730">
    <property type="entry name" value="HET"/>
</dbReference>
<reference evidence="2 3" key="1">
    <citation type="submission" date="2016-03" db="EMBL/GenBank/DDBJ databases">
        <authorList>
            <person name="Ploux O."/>
        </authorList>
    </citation>
    <scope>NUCLEOTIDE SEQUENCE [LARGE SCALE GENOMIC DNA]</scope>
    <source>
        <strain evidence="2 3">UAMH 11012</strain>
    </source>
</reference>
<evidence type="ECO:0000313" key="2">
    <source>
        <dbReference type="EMBL" id="CZR59572.1"/>
    </source>
</evidence>
<dbReference type="Proteomes" id="UP000184330">
    <property type="component" value="Unassembled WGS sequence"/>
</dbReference>
<dbReference type="AlphaFoldDB" id="A0A1L7X3G7"/>
<evidence type="ECO:0000259" key="1">
    <source>
        <dbReference type="Pfam" id="PF06985"/>
    </source>
</evidence>
<feature type="domain" description="Heterokaryon incompatibility" evidence="1">
    <location>
        <begin position="322"/>
        <end position="429"/>
    </location>
</feature>
<keyword evidence="3" id="KW-1185">Reference proteome</keyword>
<sequence>MEHLPPVTKPHDPIFVPYMGDREYDGLEFASYPARRGFDLDRLLQGDLQGHSVDAIASFLQVWLYFGFIHEFLGVKVNLEEFVRTDDGGQRWVTTEKLPGILHTIHQDIVAERSHPDYTDKYVQKRNQGLADCLNLEYRVWEELSRLAANPLPPEIALSIQVLAITLQVGATQLLMSNAAGQLAYRNQAPWERGLHFRLTRNSFLTDRMINQGWCPIVIEQIRAGCNVVGQYYVSLLGPSPRKIDHSSCTKDDKDCKGIAQLQSLKLAHETEDCQCKVLSVDTTKLHQIITEHEIPILQLVEENGEPTLEVISSTSEPSLEYTAMSHVWTDGWGNPDSNSLPLCRVKKLVSAIAASYEMPDFDLTWQDPENVKFYRHERHDERVFFWMDTLCVPRGPEHIHARAIMQMREVYTHAERVLVFDADLMASTAEASYEELNMRIRCSRWIRRLWTLQEAVLAKRLIYQFKERCHMFMTSSLNWMVRRKDLEINYYNTIGWDCDTTFHMYSHMQQGDGLMDFLWKLMIADRAVTVESDQAICGAILMDFDMEELMETPISDRMKIFWKLHKDTMPVSILFVPGPRLREKGFRWAPSTFLSCQSVGMRMKETGIVTDGGFRIRLPSFSCFTITPLPGKITEAIMPCILDGYKYYVKKSPVKSNPPWDDLELHRRTNLALVIELPSQQVDDQHLFDGSRAGLVSIERDESGIIFAEFLNLVSVVREGTTFHKFPTHPWTAGELEHGSREPCQAEWMKSETDWCLM</sequence>
<dbReference type="EMBL" id="FJOG01000014">
    <property type="protein sequence ID" value="CZR59572.1"/>
    <property type="molecule type" value="Genomic_DNA"/>
</dbReference>
<dbReference type="PANTHER" id="PTHR39596:SF2">
    <property type="entry name" value="HET DOMAIN PROTEIN (AFU_ORTHOLOGUE AFUA_1G17550)-RELATED"/>
    <property type="match status" value="1"/>
</dbReference>
<name>A0A1L7X3G7_9HELO</name>
<evidence type="ECO:0000313" key="3">
    <source>
        <dbReference type="Proteomes" id="UP000184330"/>
    </source>
</evidence>